<dbReference type="Gene3D" id="1.10.10.10">
    <property type="entry name" value="Winged helix-like DNA-binding domain superfamily/Winged helix DNA-binding domain"/>
    <property type="match status" value="1"/>
</dbReference>
<dbReference type="InterPro" id="IPR000944">
    <property type="entry name" value="Tscrpt_reg_Rrf2"/>
</dbReference>
<protein>
    <submittedName>
        <fullName evidence="1">SUF system Fe-S cluster assembly regulator</fullName>
    </submittedName>
</protein>
<dbReference type="SUPFAM" id="SSF46785">
    <property type="entry name" value="Winged helix' DNA-binding domain"/>
    <property type="match status" value="1"/>
</dbReference>
<keyword evidence="2" id="KW-1185">Reference proteome</keyword>
<dbReference type="NCBIfam" id="TIGR02944">
    <property type="entry name" value="suf_reg_Xantho"/>
    <property type="match status" value="1"/>
</dbReference>
<dbReference type="PROSITE" id="PS51197">
    <property type="entry name" value="HTH_RRF2_2"/>
    <property type="match status" value="1"/>
</dbReference>
<organism evidence="1 2">
    <name type="scientific">Pontiella agarivorans</name>
    <dbReference type="NCBI Taxonomy" id="3038953"/>
    <lineage>
        <taxon>Bacteria</taxon>
        <taxon>Pseudomonadati</taxon>
        <taxon>Kiritimatiellota</taxon>
        <taxon>Kiritimatiellia</taxon>
        <taxon>Kiritimatiellales</taxon>
        <taxon>Pontiellaceae</taxon>
        <taxon>Pontiella</taxon>
    </lineage>
</organism>
<dbReference type="InterPro" id="IPR036388">
    <property type="entry name" value="WH-like_DNA-bd_sf"/>
</dbReference>
<evidence type="ECO:0000313" key="2">
    <source>
        <dbReference type="Proteomes" id="UP001290861"/>
    </source>
</evidence>
<accession>A0ABU5MTL7</accession>
<dbReference type="Pfam" id="PF02082">
    <property type="entry name" value="Rrf2"/>
    <property type="match status" value="1"/>
</dbReference>
<dbReference type="InterPro" id="IPR036390">
    <property type="entry name" value="WH_DNA-bd_sf"/>
</dbReference>
<dbReference type="InterPro" id="IPR014290">
    <property type="entry name" value="SUF_FeS_clus_asmbl_reg"/>
</dbReference>
<dbReference type="EMBL" id="JARVCO010000002">
    <property type="protein sequence ID" value="MDZ8117487.1"/>
    <property type="molecule type" value="Genomic_DNA"/>
</dbReference>
<dbReference type="Proteomes" id="UP001290861">
    <property type="component" value="Unassembled WGS sequence"/>
</dbReference>
<comment type="caution">
    <text evidence="1">The sequence shown here is derived from an EMBL/GenBank/DDBJ whole genome shotgun (WGS) entry which is preliminary data.</text>
</comment>
<dbReference type="PANTHER" id="PTHR33221">
    <property type="entry name" value="WINGED HELIX-TURN-HELIX TRANSCRIPTIONAL REGULATOR, RRF2 FAMILY"/>
    <property type="match status" value="1"/>
</dbReference>
<sequence>MLRITKITDYGFILLAHMAKAEKDQLHNAKDLSAAIGIPLPTVSKVLKILTQGHILKSHQGSKGGYSLSKTADQITAAEIIEAVEGPVAITDCSSAEGCERNCPISPSWQRVNDAVLGALNGLTLGDMADGGSK</sequence>
<name>A0ABU5MTL7_9BACT</name>
<dbReference type="RefSeq" id="WP_322607288.1">
    <property type="nucleotide sequence ID" value="NZ_JARVCO010000002.1"/>
</dbReference>
<evidence type="ECO:0000313" key="1">
    <source>
        <dbReference type="EMBL" id="MDZ8117487.1"/>
    </source>
</evidence>
<dbReference type="PANTHER" id="PTHR33221:SF2">
    <property type="entry name" value="TRANSCRIPTIONAL REGULATOR"/>
    <property type="match status" value="1"/>
</dbReference>
<gene>
    <name evidence="1" type="ORF">P9H32_02530</name>
</gene>
<proteinExistence type="predicted"/>
<dbReference type="NCBIfam" id="TIGR00738">
    <property type="entry name" value="rrf2_super"/>
    <property type="match status" value="1"/>
</dbReference>
<reference evidence="1 2" key="1">
    <citation type="journal article" date="2024" name="Appl. Environ. Microbiol.">
        <title>Pontiella agarivorans sp. nov., a novel marine anaerobic bacterium capable of degrading macroalgal polysaccharides and fixing nitrogen.</title>
        <authorList>
            <person name="Liu N."/>
            <person name="Kivenson V."/>
            <person name="Peng X."/>
            <person name="Cui Z."/>
            <person name="Lankiewicz T.S."/>
            <person name="Gosselin K.M."/>
            <person name="English C.J."/>
            <person name="Blair E.M."/>
            <person name="O'Malley M.A."/>
            <person name="Valentine D.L."/>
        </authorList>
    </citation>
    <scope>NUCLEOTIDE SEQUENCE [LARGE SCALE GENOMIC DNA]</scope>
    <source>
        <strain evidence="1 2">NLcol2</strain>
    </source>
</reference>